<dbReference type="AlphaFoldDB" id="A0A854Q818"/>
<dbReference type="SUPFAM" id="SSF51197">
    <property type="entry name" value="Clavaminate synthase-like"/>
    <property type="match status" value="1"/>
</dbReference>
<gene>
    <name evidence="1" type="ORF">C361_05579</name>
</gene>
<accession>A0A854Q818</accession>
<dbReference type="InterPro" id="IPR010856">
    <property type="entry name" value="Gig2-like"/>
</dbReference>
<dbReference type="PANTHER" id="PTHR30613">
    <property type="entry name" value="UNCHARACTERIZED PROTEIN YBIU-RELATED"/>
    <property type="match status" value="1"/>
</dbReference>
<evidence type="ECO:0000313" key="1">
    <source>
        <dbReference type="EMBL" id="OXG14875.1"/>
    </source>
</evidence>
<dbReference type="Proteomes" id="UP000199727">
    <property type="component" value="Unassembled WGS sequence"/>
</dbReference>
<evidence type="ECO:0000313" key="2">
    <source>
        <dbReference type="Proteomes" id="UP000199727"/>
    </source>
</evidence>
<dbReference type="PANTHER" id="PTHR30613:SF1">
    <property type="entry name" value="DUF1479 DOMAIN PROTEIN (AFU_ORTHOLOGUE AFUA_5G09280)"/>
    <property type="match status" value="1"/>
</dbReference>
<dbReference type="InterPro" id="IPR027443">
    <property type="entry name" value="IPNS-like_sf"/>
</dbReference>
<reference evidence="1 2" key="1">
    <citation type="submission" date="2017-06" db="EMBL/GenBank/DDBJ databases">
        <title>Global population genomics of the pathogenic fungus Cryptococcus neoformans var. grubii.</title>
        <authorList>
            <person name="Cuomo C."/>
            <person name="Litvintseva A."/>
            <person name="Chen Y."/>
            <person name="Young S."/>
            <person name="Zeng Q."/>
            <person name="Chapman S."/>
            <person name="Gujja S."/>
            <person name="Saif S."/>
            <person name="Birren B."/>
        </authorList>
    </citation>
    <scope>NUCLEOTIDE SEQUENCE [LARGE SCALE GENOMIC DNA]</scope>
    <source>
        <strain evidence="1 2">Tu259-1</strain>
    </source>
</reference>
<protein>
    <submittedName>
        <fullName evidence="1">Uncharacterized protein</fullName>
    </submittedName>
</protein>
<dbReference type="EMBL" id="AMKT01000073">
    <property type="protein sequence ID" value="OXG14875.1"/>
    <property type="molecule type" value="Genomic_DNA"/>
</dbReference>
<dbReference type="Gene3D" id="2.60.120.330">
    <property type="entry name" value="B-lactam Antibiotic, Isopenicillin N Synthase, Chain"/>
    <property type="match status" value="2"/>
</dbReference>
<proteinExistence type="predicted"/>
<sequence length="416" mass="45220">MTIRRLLTSLAAHQPTPSHSASRLIPPYSHVYSATTPSTLRPPYSYSASPAQGLPLGAHEVRGRSLKAKVKYEIYHREGKIDGWSAWAENVLGSEEQRRKVEAAWVETLAGLENIKSSGQNQIPQIAFHSLAGHLASESTVDAIRNAGAVIIRDVVPDAEAIEWAREILQAINDAGERGIYWNPALIAARANTSILSANAQLARSLLGQEVYIQADTVREGIAPFRTTPSPYSPWSSPRALLAHLALTPTMPSPTGAAPQPTCLPPSVHAATYSLLRPLFRPLKSKIAFYDSSSYLNPANWVLDPTISHRPSPAPDFPHLAGTEVVLPELLPGDVLFHHTALPLSTQPVGQIFLPIHPVEKEGNETWIVKQREAFEKGVPPPGVSEVADDLCVVEPKGKRSDIGSRAGREAMGYEY</sequence>
<dbReference type="OrthoDB" id="8249012at2759"/>
<organism evidence="1 2">
    <name type="scientific">Cryptococcus neoformans Tu259-1</name>
    <dbReference type="NCBI Taxonomy" id="1230072"/>
    <lineage>
        <taxon>Eukaryota</taxon>
        <taxon>Fungi</taxon>
        <taxon>Dikarya</taxon>
        <taxon>Basidiomycota</taxon>
        <taxon>Agaricomycotina</taxon>
        <taxon>Tremellomycetes</taxon>
        <taxon>Tremellales</taxon>
        <taxon>Cryptococcaceae</taxon>
        <taxon>Cryptococcus</taxon>
        <taxon>Cryptococcus neoformans species complex</taxon>
    </lineage>
</organism>
<comment type="caution">
    <text evidence="1">The sequence shown here is derived from an EMBL/GenBank/DDBJ whole genome shotgun (WGS) entry which is preliminary data.</text>
</comment>
<name>A0A854Q818_CRYNE</name>
<dbReference type="Pfam" id="PF07350">
    <property type="entry name" value="Gig2-like"/>
    <property type="match status" value="1"/>
</dbReference>